<protein>
    <submittedName>
        <fullName evidence="2">Uncharacterized protein</fullName>
    </submittedName>
</protein>
<reference evidence="2" key="1">
    <citation type="journal article" date="2007" name="PLoS ONE">
        <title>The first genome sequence of an elite grapevine cultivar (Pinot noir Vitis vinifera L.): coping with a highly heterozygous genome.</title>
        <authorList>
            <person name="Velasco R."/>
            <person name="Zharkikh A."/>
            <person name="Troggio M."/>
            <person name="Cartwright D.A."/>
            <person name="Cestaro A."/>
            <person name="Pruss D."/>
            <person name="Pindo M."/>
            <person name="FitzGerald L.M."/>
            <person name="Vezzulli S."/>
            <person name="Reid J."/>
            <person name="Malacarne G."/>
            <person name="Iliev D."/>
            <person name="Coppola G."/>
            <person name="Wardell B."/>
            <person name="Micheletti D."/>
            <person name="Macalma T."/>
            <person name="Facci M."/>
            <person name="Mitchell J.T."/>
            <person name="Perazzolli M."/>
            <person name="Eldredge G."/>
            <person name="Gatto P."/>
            <person name="Oyzerski R."/>
            <person name="Moretto M."/>
            <person name="Gutin N."/>
            <person name="Stefanini M."/>
            <person name="Chen Y."/>
            <person name="Segala C."/>
            <person name="Davenport C."/>
            <person name="Dematte L."/>
            <person name="Mraz A."/>
            <person name="Battilana J."/>
            <person name="Stormo K."/>
            <person name="Costa F."/>
            <person name="Tao Q."/>
            <person name="Si-Ammour A."/>
            <person name="Harkins T."/>
            <person name="Lackey A."/>
            <person name="Perbost C."/>
            <person name="Taillon B."/>
            <person name="Stella A."/>
            <person name="Solovyev V."/>
            <person name="Fawcett J.A."/>
            <person name="Sterck L."/>
            <person name="Vandepoele K."/>
            <person name="Grando S.M."/>
            <person name="Toppo S."/>
            <person name="Moser C."/>
            <person name="Lanchbury J."/>
            <person name="Bogden R."/>
            <person name="Skolnick M."/>
            <person name="Sgaramella V."/>
            <person name="Bhatnagar S.K."/>
            <person name="Fontana P."/>
            <person name="Gutin A."/>
            <person name="Van de Peer Y."/>
            <person name="Salamini F."/>
            <person name="Viola R."/>
        </authorList>
    </citation>
    <scope>NUCLEOTIDE SEQUENCE</scope>
</reference>
<dbReference type="InterPro" id="IPR038718">
    <property type="entry name" value="SNF2-like_sf"/>
</dbReference>
<evidence type="ECO:0000256" key="1">
    <source>
        <dbReference type="SAM" id="MobiDB-lite"/>
    </source>
</evidence>
<evidence type="ECO:0000313" key="2">
    <source>
        <dbReference type="EMBL" id="CAN68313.1"/>
    </source>
</evidence>
<sequence length="500" mass="55899">MGEGQHALESESEKKRDSKKGIFLEEKRREKSRKGGRLEARLPSSIPGIQDLFSASELKIKNHGKRDTLLLLHSDKHNVVLEIMDFSKPSGTVVVILKSKSQIQPGPFTFSNSSNQFYRGILVTTFDADFGVSFENNERMQWRRLKVLHSAHDNSVSYLCIGNYDAAFTAKYLGVYIVSEIGQVSSYCNSDEKAGSYSSMEMVAGPMTILMIFCTIVVERGDFESEFRGCSDLGNIWPVYSSNLPVLSGYGASRSDVNYEGGCIMFEVLLVPLEVVVEGLEVSECLGWEAAIMDECQHPINFHHILGGYKMLVADLRLLLFSDQMKESTLEFVNLLSFHDFNNDVQAIIMALWDDWFGTGKKMIIVHQLHPILETFITRLWAEAGHNGYTKTVRSGLLLVKRKSEAMSSSIHVANRPLVQKTSASEAYNRNFQLAKLALTPGGAIQDFSLAAIYDAKVSNSSASLQKTPISDLNVDETHIAFVKLSEKRRLFLLLDMCDV</sequence>
<gene>
    <name evidence="2" type="ORF">VITISV_022103</name>
</gene>
<dbReference type="EMBL" id="AM471597">
    <property type="protein sequence ID" value="CAN68313.1"/>
    <property type="molecule type" value="Genomic_DNA"/>
</dbReference>
<dbReference type="Gene3D" id="3.40.50.10810">
    <property type="entry name" value="Tandem AAA-ATPase domain"/>
    <property type="match status" value="1"/>
</dbReference>
<feature type="region of interest" description="Disordered" evidence="1">
    <location>
        <begin position="1"/>
        <end position="39"/>
    </location>
</feature>
<name>A5BUG7_VITVI</name>
<accession>A5BUG7</accession>
<proteinExistence type="predicted"/>
<dbReference type="AlphaFoldDB" id="A5BUG7"/>
<organism evidence="2">
    <name type="scientific">Vitis vinifera</name>
    <name type="common">Grape</name>
    <dbReference type="NCBI Taxonomy" id="29760"/>
    <lineage>
        <taxon>Eukaryota</taxon>
        <taxon>Viridiplantae</taxon>
        <taxon>Streptophyta</taxon>
        <taxon>Embryophyta</taxon>
        <taxon>Tracheophyta</taxon>
        <taxon>Spermatophyta</taxon>
        <taxon>Magnoliopsida</taxon>
        <taxon>eudicotyledons</taxon>
        <taxon>Gunneridae</taxon>
        <taxon>Pentapetalae</taxon>
        <taxon>rosids</taxon>
        <taxon>Vitales</taxon>
        <taxon>Vitaceae</taxon>
        <taxon>Viteae</taxon>
        <taxon>Vitis</taxon>
    </lineage>
</organism>
<feature type="compositionally biased region" description="Basic and acidic residues" evidence="1">
    <location>
        <begin position="1"/>
        <end position="29"/>
    </location>
</feature>
<dbReference type="ExpressionAtlas" id="A5BUG7">
    <property type="expression patterns" value="baseline"/>
</dbReference>